<evidence type="ECO:0000256" key="2">
    <source>
        <dbReference type="PROSITE-ProRule" id="PRU00023"/>
    </source>
</evidence>
<feature type="region of interest" description="Disordered" evidence="3">
    <location>
        <begin position="431"/>
        <end position="629"/>
    </location>
</feature>
<dbReference type="PANTHER" id="PTHR24179">
    <property type="entry name" value="PROTEIN PHOSPHATASE 1 REGULATORY SUBUNIT 12"/>
    <property type="match status" value="1"/>
</dbReference>
<dbReference type="InterPro" id="IPR002110">
    <property type="entry name" value="Ankyrin_rpt"/>
</dbReference>
<dbReference type="OMA" id="WAHGEMI"/>
<evidence type="ECO:0000313" key="6">
    <source>
        <dbReference type="RefSeq" id="XP_022092051.1"/>
    </source>
</evidence>
<feature type="repeat" description="ANK" evidence="2">
    <location>
        <begin position="230"/>
        <end position="262"/>
    </location>
</feature>
<dbReference type="RefSeq" id="XP_022092050.1">
    <property type="nucleotide sequence ID" value="XM_022236358.1"/>
</dbReference>
<dbReference type="PANTHER" id="PTHR24179:SF29">
    <property type="entry name" value="LD46604P"/>
    <property type="match status" value="1"/>
</dbReference>
<feature type="repeat" description="ANK" evidence="2">
    <location>
        <begin position="135"/>
        <end position="167"/>
    </location>
</feature>
<accession>A0A8B7YHJ0</accession>
<proteinExistence type="predicted"/>
<feature type="region of interest" description="Disordered" evidence="3">
    <location>
        <begin position="327"/>
        <end position="414"/>
    </location>
</feature>
<protein>
    <submittedName>
        <fullName evidence="5 6">Protein phosphatase 1 regulatory subunit 16A-like</fullName>
    </submittedName>
</protein>
<feature type="compositionally biased region" description="Basic and acidic residues" evidence="3">
    <location>
        <begin position="350"/>
        <end position="362"/>
    </location>
</feature>
<dbReference type="SUPFAM" id="SSF48403">
    <property type="entry name" value="Ankyrin repeat"/>
    <property type="match status" value="1"/>
</dbReference>
<reference evidence="5 6" key="1">
    <citation type="submission" date="2025-04" db="UniProtKB">
        <authorList>
            <consortium name="RefSeq"/>
        </authorList>
    </citation>
    <scope>IDENTIFICATION</scope>
</reference>
<sequence>MTTHEELVAEMPSLERLSVQDRLKLARKRRAQQLKRWATSEREFTKKSRKSAMGKVGPDSPRKRRINFAPNIQLLEAAARGDIDEVRMLLESGVDPNIGNEDGLTALHQCCIDNNEAIMKLLVEHNADVNVTDRELWTPLHASSTCGHVNLARFLITHGAELLAINSDGNMPYDICEDEVTLDYIESQMAERGITQEQIDELREVAPNRMLLELGELKSEGGNLECRDEIGASYLHIAAANGYDKVAKFLLDSSVDVNVKDNDGWQPIHAAACWAHGEMIQLLVQYGADLEAKTNNDETPLTICEDEDLKNLINQLKAELHAHRSLENKLVRRNSSRNKRSSSIRRSSKREKGELRKLDAKGEAMFIQSQGPGDDIPATDIDEVNIGTEAPQSPTSVASVTLDREEPEGEEKDVNGALETDIIPMPVITEEIPDSPEKRAQLENGEQSVMQNGDGGDGKTDMEGLNAPGLLRQPKSILKKRKEQEVVEDLHAKKSRKEKAKDVEARKQELEEERQKEREEREKAKQREREERQRKKEEKEREKQRIKEEKKLLRQREKEEKEREKELKRKTLTEETEKKEENTTKDDQEKDVEQDANHTGNIETLSELKRHRASEHAKRTLSGDSTEDFGTAWSEARKDSFDMLKDHKSQNSTKKKSPHIVRKILPHRLSGSYTFNETSQGDGHRDSTGSEQNGIGDQGGLNPSESSNTPLEPYPGDEPLKRFTAVEQEVIGGDEERRCCVIL</sequence>
<feature type="compositionally biased region" description="Polar residues" evidence="3">
    <location>
        <begin position="390"/>
        <end position="399"/>
    </location>
</feature>
<gene>
    <name evidence="5 6 7" type="primary">LOC110980059</name>
</gene>
<dbReference type="OrthoDB" id="19014at2759"/>
<feature type="repeat" description="ANK" evidence="2">
    <location>
        <begin position="74"/>
        <end position="101"/>
    </location>
</feature>
<evidence type="ECO:0000313" key="4">
    <source>
        <dbReference type="Proteomes" id="UP000694845"/>
    </source>
</evidence>
<feature type="compositionally biased region" description="Basic residues" evidence="3">
    <location>
        <begin position="653"/>
        <end position="666"/>
    </location>
</feature>
<dbReference type="RefSeq" id="XP_022092051.1">
    <property type="nucleotide sequence ID" value="XM_022236359.1"/>
</dbReference>
<evidence type="ECO:0000256" key="1">
    <source>
        <dbReference type="ARBA" id="ARBA00022737"/>
    </source>
</evidence>
<name>A0A8B7YHJ0_ACAPL</name>
<dbReference type="GeneID" id="110980059"/>
<dbReference type="Pfam" id="PF12796">
    <property type="entry name" value="Ank_2"/>
    <property type="match status" value="2"/>
</dbReference>
<dbReference type="AlphaFoldDB" id="A0A8B7YHJ0"/>
<feature type="compositionally biased region" description="Polar residues" evidence="3">
    <location>
        <begin position="671"/>
        <end position="681"/>
    </location>
</feature>
<feature type="compositionally biased region" description="Basic and acidic residues" evidence="3">
    <location>
        <begin position="482"/>
        <end position="492"/>
    </location>
</feature>
<keyword evidence="2" id="KW-0040">ANK repeat</keyword>
<dbReference type="PROSITE" id="PS50088">
    <property type="entry name" value="ANK_REPEAT"/>
    <property type="match status" value="5"/>
</dbReference>
<keyword evidence="4" id="KW-1185">Reference proteome</keyword>
<dbReference type="Proteomes" id="UP000694845">
    <property type="component" value="Unplaced"/>
</dbReference>
<evidence type="ECO:0000313" key="5">
    <source>
        <dbReference type="RefSeq" id="XP_022092050.1"/>
    </source>
</evidence>
<feature type="region of interest" description="Disordered" evidence="3">
    <location>
        <begin position="642"/>
        <end position="723"/>
    </location>
</feature>
<keyword evidence="1" id="KW-0677">Repeat</keyword>
<dbReference type="KEGG" id="aplc:110980059"/>
<dbReference type="InterPro" id="IPR036770">
    <property type="entry name" value="Ankyrin_rpt-contain_sf"/>
</dbReference>
<dbReference type="FunFam" id="1.25.40.20:FF:000198">
    <property type="entry name" value="Myosin binding subunit, isoform P"/>
    <property type="match status" value="1"/>
</dbReference>
<dbReference type="SMART" id="SM00248">
    <property type="entry name" value="ANK"/>
    <property type="match status" value="5"/>
</dbReference>
<feature type="compositionally biased region" description="Basic and acidic residues" evidence="3">
    <location>
        <begin position="499"/>
        <end position="596"/>
    </location>
</feature>
<dbReference type="GO" id="GO:0005737">
    <property type="term" value="C:cytoplasm"/>
    <property type="evidence" value="ECO:0007669"/>
    <property type="project" value="TreeGrafter"/>
</dbReference>
<dbReference type="Gene3D" id="1.25.40.20">
    <property type="entry name" value="Ankyrin repeat-containing domain"/>
    <property type="match status" value="2"/>
</dbReference>
<feature type="repeat" description="ANK" evidence="2">
    <location>
        <begin position="102"/>
        <end position="134"/>
    </location>
</feature>
<dbReference type="GO" id="GO:0017020">
    <property type="term" value="F:myosin phosphatase regulator activity"/>
    <property type="evidence" value="ECO:0007669"/>
    <property type="project" value="TreeGrafter"/>
</dbReference>
<feature type="compositionally biased region" description="Polar residues" evidence="3">
    <location>
        <begin position="689"/>
        <end position="710"/>
    </location>
</feature>
<feature type="region of interest" description="Disordered" evidence="3">
    <location>
        <begin position="40"/>
        <end position="63"/>
    </location>
</feature>
<evidence type="ECO:0000256" key="3">
    <source>
        <dbReference type="SAM" id="MobiDB-lite"/>
    </source>
</evidence>
<dbReference type="InterPro" id="IPR051226">
    <property type="entry name" value="PP1_Regulatory_Subunit"/>
</dbReference>
<dbReference type="RefSeq" id="XP_022092052.1">
    <property type="nucleotide sequence ID" value="XM_022236360.1"/>
</dbReference>
<dbReference type="GO" id="GO:0004857">
    <property type="term" value="F:enzyme inhibitor activity"/>
    <property type="evidence" value="ECO:0007669"/>
    <property type="project" value="TreeGrafter"/>
</dbReference>
<dbReference type="PROSITE" id="PS50297">
    <property type="entry name" value="ANK_REP_REGION"/>
    <property type="match status" value="4"/>
</dbReference>
<feature type="compositionally biased region" description="Basic residues" evidence="3">
    <location>
        <begin position="331"/>
        <end position="349"/>
    </location>
</feature>
<organism evidence="4 7">
    <name type="scientific">Acanthaster planci</name>
    <name type="common">Crown-of-thorns starfish</name>
    <dbReference type="NCBI Taxonomy" id="133434"/>
    <lineage>
        <taxon>Eukaryota</taxon>
        <taxon>Metazoa</taxon>
        <taxon>Echinodermata</taxon>
        <taxon>Eleutherozoa</taxon>
        <taxon>Asterozoa</taxon>
        <taxon>Asteroidea</taxon>
        <taxon>Valvatacea</taxon>
        <taxon>Valvatida</taxon>
        <taxon>Acanthasteridae</taxon>
        <taxon>Acanthaster</taxon>
    </lineage>
</organism>
<evidence type="ECO:0000313" key="7">
    <source>
        <dbReference type="RefSeq" id="XP_022092052.1"/>
    </source>
</evidence>
<feature type="repeat" description="ANK" evidence="2">
    <location>
        <begin position="263"/>
        <end position="295"/>
    </location>
</feature>